<evidence type="ECO:0000256" key="1">
    <source>
        <dbReference type="SAM" id="MobiDB-lite"/>
    </source>
</evidence>
<feature type="compositionally biased region" description="Low complexity" evidence="1">
    <location>
        <begin position="43"/>
        <end position="53"/>
    </location>
</feature>
<proteinExistence type="predicted"/>
<evidence type="ECO:0000313" key="2">
    <source>
        <dbReference type="EMBL" id="KAL3649497.1"/>
    </source>
</evidence>
<reference evidence="3" key="1">
    <citation type="journal article" date="2024" name="IScience">
        <title>Strigolactones Initiate the Formation of Haustorium-like Structures in Castilleja.</title>
        <authorList>
            <person name="Buerger M."/>
            <person name="Peterson D."/>
            <person name="Chory J."/>
        </authorList>
    </citation>
    <scope>NUCLEOTIDE SEQUENCE [LARGE SCALE GENOMIC DNA]</scope>
</reference>
<name>A0ABD3E5D1_9LAMI</name>
<feature type="compositionally biased region" description="Polar residues" evidence="1">
    <location>
        <begin position="1"/>
        <end position="10"/>
    </location>
</feature>
<gene>
    <name evidence="2" type="ORF">CASFOL_005900</name>
</gene>
<organism evidence="2 3">
    <name type="scientific">Castilleja foliolosa</name>
    <dbReference type="NCBI Taxonomy" id="1961234"/>
    <lineage>
        <taxon>Eukaryota</taxon>
        <taxon>Viridiplantae</taxon>
        <taxon>Streptophyta</taxon>
        <taxon>Embryophyta</taxon>
        <taxon>Tracheophyta</taxon>
        <taxon>Spermatophyta</taxon>
        <taxon>Magnoliopsida</taxon>
        <taxon>eudicotyledons</taxon>
        <taxon>Gunneridae</taxon>
        <taxon>Pentapetalae</taxon>
        <taxon>asterids</taxon>
        <taxon>lamiids</taxon>
        <taxon>Lamiales</taxon>
        <taxon>Orobanchaceae</taxon>
        <taxon>Pedicularideae</taxon>
        <taxon>Castillejinae</taxon>
        <taxon>Castilleja</taxon>
    </lineage>
</organism>
<keyword evidence="3" id="KW-1185">Reference proteome</keyword>
<evidence type="ECO:0000313" key="3">
    <source>
        <dbReference type="Proteomes" id="UP001632038"/>
    </source>
</evidence>
<sequence>MADKSSSNGKTPLFPGLSLQEEHAMSSTSQATSERSRAPHLSPPSSSTSRDVVVVDAVPISRILPGEPGNELDPDNLPVLIPTAELRRIVNQPPPKRSRRLRNIAPGEIPTAIPRSQAGPRRPTPLETMNLVDEENIQSDSDDEDYLPPGSVKASSFIPDLTPEDLESIAAAMSPPVAEETHVGDDVSAPVALLLPSTEFPVEEEIPALIRQKATLKV</sequence>
<feature type="region of interest" description="Disordered" evidence="1">
    <location>
        <begin position="1"/>
        <end position="53"/>
    </location>
</feature>
<protein>
    <submittedName>
        <fullName evidence="2">Uncharacterized protein</fullName>
    </submittedName>
</protein>
<dbReference type="AlphaFoldDB" id="A0ABD3E5D1"/>
<accession>A0ABD3E5D1</accession>
<dbReference type="EMBL" id="JAVIJP010000007">
    <property type="protein sequence ID" value="KAL3649497.1"/>
    <property type="molecule type" value="Genomic_DNA"/>
</dbReference>
<comment type="caution">
    <text evidence="2">The sequence shown here is derived from an EMBL/GenBank/DDBJ whole genome shotgun (WGS) entry which is preliminary data.</text>
</comment>
<dbReference type="Proteomes" id="UP001632038">
    <property type="component" value="Unassembled WGS sequence"/>
</dbReference>